<dbReference type="PROSITE" id="PS51007">
    <property type="entry name" value="CYTC"/>
    <property type="match status" value="1"/>
</dbReference>
<dbReference type="EMBL" id="VTWS01000004">
    <property type="protein sequence ID" value="KAA9353102.1"/>
    <property type="molecule type" value="Genomic_DNA"/>
</dbReference>
<feature type="signal peptide" evidence="5">
    <location>
        <begin position="1"/>
        <end position="25"/>
    </location>
</feature>
<reference evidence="7 8" key="1">
    <citation type="submission" date="2019-09" db="EMBL/GenBank/DDBJ databases">
        <title>Genome Sequence of Larkinella sp MA1.</title>
        <authorList>
            <person name="Srinivasan S."/>
        </authorList>
    </citation>
    <scope>NUCLEOTIDE SEQUENCE [LARGE SCALE GENOMIC DNA]</scope>
    <source>
        <strain evidence="7 8">MA1</strain>
    </source>
</reference>
<evidence type="ECO:0000256" key="4">
    <source>
        <dbReference type="PROSITE-ProRule" id="PRU00433"/>
    </source>
</evidence>
<accession>A0A5N1JIY8</accession>
<protein>
    <submittedName>
        <fullName evidence="7">Cytochrome c</fullName>
    </submittedName>
</protein>
<evidence type="ECO:0000256" key="3">
    <source>
        <dbReference type="ARBA" id="ARBA00023004"/>
    </source>
</evidence>
<dbReference type="SUPFAM" id="SSF46626">
    <property type="entry name" value="Cytochrome c"/>
    <property type="match status" value="1"/>
</dbReference>
<evidence type="ECO:0000313" key="8">
    <source>
        <dbReference type="Proteomes" id="UP000326344"/>
    </source>
</evidence>
<dbReference type="RefSeq" id="WP_150878422.1">
    <property type="nucleotide sequence ID" value="NZ_VTWS01000004.1"/>
</dbReference>
<evidence type="ECO:0000256" key="2">
    <source>
        <dbReference type="ARBA" id="ARBA00022723"/>
    </source>
</evidence>
<sequence>MIPKTACLKILGAGLTGFLLVAVQASDQAWGNSPVSEQSVKPDTLGWPARFGLGRPATAKEIAVVDIDVWPDGTGLPAGSGTVSAGKALYTAQCTVCHGATGTESATLGGRLVATSLTGREKAIGNYWPYATTLFDYIRRAMPLTAPGSLSNDEVYSLTAFLLQANQIIDSTVVINAKTLPKVVMPAQKFFVPDDRKGGREIR</sequence>
<keyword evidence="2 4" id="KW-0479">Metal-binding</keyword>
<name>A0A5N1JIY8_9BACT</name>
<feature type="chain" id="PRO_5025071639" evidence="5">
    <location>
        <begin position="26"/>
        <end position="203"/>
    </location>
</feature>
<evidence type="ECO:0000259" key="6">
    <source>
        <dbReference type="PROSITE" id="PS51007"/>
    </source>
</evidence>
<evidence type="ECO:0000256" key="5">
    <source>
        <dbReference type="SAM" id="SignalP"/>
    </source>
</evidence>
<organism evidence="7 8">
    <name type="scientific">Larkinella humicola</name>
    <dbReference type="NCBI Taxonomy" id="2607654"/>
    <lineage>
        <taxon>Bacteria</taxon>
        <taxon>Pseudomonadati</taxon>
        <taxon>Bacteroidota</taxon>
        <taxon>Cytophagia</taxon>
        <taxon>Cytophagales</taxon>
        <taxon>Spirosomataceae</taxon>
        <taxon>Larkinella</taxon>
    </lineage>
</organism>
<proteinExistence type="predicted"/>
<dbReference type="AlphaFoldDB" id="A0A5N1JIY8"/>
<feature type="domain" description="Cytochrome c" evidence="6">
    <location>
        <begin position="81"/>
        <end position="166"/>
    </location>
</feature>
<dbReference type="GO" id="GO:0046872">
    <property type="term" value="F:metal ion binding"/>
    <property type="evidence" value="ECO:0007669"/>
    <property type="project" value="UniProtKB-KW"/>
</dbReference>
<keyword evidence="8" id="KW-1185">Reference proteome</keyword>
<dbReference type="Gene3D" id="1.10.760.10">
    <property type="entry name" value="Cytochrome c-like domain"/>
    <property type="match status" value="1"/>
</dbReference>
<keyword evidence="3 4" id="KW-0408">Iron</keyword>
<evidence type="ECO:0000313" key="7">
    <source>
        <dbReference type="EMBL" id="KAA9353102.1"/>
    </source>
</evidence>
<dbReference type="Proteomes" id="UP000326344">
    <property type="component" value="Unassembled WGS sequence"/>
</dbReference>
<evidence type="ECO:0000256" key="1">
    <source>
        <dbReference type="ARBA" id="ARBA00022617"/>
    </source>
</evidence>
<comment type="caution">
    <text evidence="7">The sequence shown here is derived from an EMBL/GenBank/DDBJ whole genome shotgun (WGS) entry which is preliminary data.</text>
</comment>
<keyword evidence="5" id="KW-0732">Signal</keyword>
<dbReference type="Pfam" id="PF13442">
    <property type="entry name" value="Cytochrome_CBB3"/>
    <property type="match status" value="1"/>
</dbReference>
<keyword evidence="1 4" id="KW-0349">Heme</keyword>
<dbReference type="InterPro" id="IPR036909">
    <property type="entry name" value="Cyt_c-like_dom_sf"/>
</dbReference>
<dbReference type="GO" id="GO:0009055">
    <property type="term" value="F:electron transfer activity"/>
    <property type="evidence" value="ECO:0007669"/>
    <property type="project" value="InterPro"/>
</dbReference>
<gene>
    <name evidence="7" type="ORF">F0P93_18170</name>
</gene>
<dbReference type="InterPro" id="IPR009056">
    <property type="entry name" value="Cyt_c-like_dom"/>
</dbReference>
<dbReference type="GO" id="GO:0020037">
    <property type="term" value="F:heme binding"/>
    <property type="evidence" value="ECO:0007669"/>
    <property type="project" value="InterPro"/>
</dbReference>